<dbReference type="AlphaFoldDB" id="A0A5B7HMG8"/>
<name>A0A5B7HMG8_PORTR</name>
<evidence type="ECO:0000313" key="2">
    <source>
        <dbReference type="EMBL" id="MPC69908.1"/>
    </source>
</evidence>
<accession>A0A5B7HMG8</accession>
<feature type="region of interest" description="Disordered" evidence="1">
    <location>
        <begin position="31"/>
        <end position="67"/>
    </location>
</feature>
<protein>
    <submittedName>
        <fullName evidence="2">Uncharacterized protein</fullName>
    </submittedName>
</protein>
<organism evidence="2 3">
    <name type="scientific">Portunus trituberculatus</name>
    <name type="common">Swimming crab</name>
    <name type="synonym">Neptunus trituberculatus</name>
    <dbReference type="NCBI Taxonomy" id="210409"/>
    <lineage>
        <taxon>Eukaryota</taxon>
        <taxon>Metazoa</taxon>
        <taxon>Ecdysozoa</taxon>
        <taxon>Arthropoda</taxon>
        <taxon>Crustacea</taxon>
        <taxon>Multicrustacea</taxon>
        <taxon>Malacostraca</taxon>
        <taxon>Eumalacostraca</taxon>
        <taxon>Eucarida</taxon>
        <taxon>Decapoda</taxon>
        <taxon>Pleocyemata</taxon>
        <taxon>Brachyura</taxon>
        <taxon>Eubrachyura</taxon>
        <taxon>Portunoidea</taxon>
        <taxon>Portunidae</taxon>
        <taxon>Portuninae</taxon>
        <taxon>Portunus</taxon>
    </lineage>
</organism>
<proteinExistence type="predicted"/>
<sequence length="67" mass="7256">MCLDQTRDLTTATTLHSALLAVAAAHTHWHHAGHIASTPRPVTIRHPPHEATQLSTSTADNELIDTD</sequence>
<dbReference type="Proteomes" id="UP000324222">
    <property type="component" value="Unassembled WGS sequence"/>
</dbReference>
<comment type="caution">
    <text evidence="2">The sequence shown here is derived from an EMBL/GenBank/DDBJ whole genome shotgun (WGS) entry which is preliminary data.</text>
</comment>
<evidence type="ECO:0000256" key="1">
    <source>
        <dbReference type="SAM" id="MobiDB-lite"/>
    </source>
</evidence>
<gene>
    <name evidence="2" type="ORF">E2C01_064141</name>
</gene>
<keyword evidence="3" id="KW-1185">Reference proteome</keyword>
<reference evidence="2 3" key="1">
    <citation type="submission" date="2019-05" db="EMBL/GenBank/DDBJ databases">
        <title>Another draft genome of Portunus trituberculatus and its Hox gene families provides insights of decapod evolution.</title>
        <authorList>
            <person name="Jeong J.-H."/>
            <person name="Song I."/>
            <person name="Kim S."/>
            <person name="Choi T."/>
            <person name="Kim D."/>
            <person name="Ryu S."/>
            <person name="Kim W."/>
        </authorList>
    </citation>
    <scope>NUCLEOTIDE SEQUENCE [LARGE SCALE GENOMIC DNA]</scope>
    <source>
        <tissue evidence="2">Muscle</tissue>
    </source>
</reference>
<evidence type="ECO:0000313" key="3">
    <source>
        <dbReference type="Proteomes" id="UP000324222"/>
    </source>
</evidence>
<dbReference type="EMBL" id="VSRR010030196">
    <property type="protein sequence ID" value="MPC69908.1"/>
    <property type="molecule type" value="Genomic_DNA"/>
</dbReference>